<dbReference type="EMBL" id="GDJX01023545">
    <property type="protein sequence ID" value="JAT44391.1"/>
    <property type="molecule type" value="Transcribed_RNA"/>
</dbReference>
<keyword evidence="4" id="KW-0547">Nucleotide-binding</keyword>
<feature type="region of interest" description="Disordered" evidence="1">
    <location>
        <begin position="112"/>
        <end position="134"/>
    </location>
</feature>
<name>A0A1D1XPU2_9ARAE</name>
<proteinExistence type="predicted"/>
<evidence type="ECO:0000256" key="1">
    <source>
        <dbReference type="SAM" id="MobiDB-lite"/>
    </source>
</evidence>
<dbReference type="GO" id="GO:0004386">
    <property type="term" value="F:helicase activity"/>
    <property type="evidence" value="ECO:0007669"/>
    <property type="project" value="UniProtKB-KW"/>
</dbReference>
<dbReference type="InterPro" id="IPR006867">
    <property type="entry name" value="DUF632"/>
</dbReference>
<dbReference type="InterPro" id="IPR006868">
    <property type="entry name" value="DUF630"/>
</dbReference>
<accession>A0A1D1XPU2</accession>
<dbReference type="Pfam" id="PF04783">
    <property type="entry name" value="DUF630"/>
    <property type="match status" value="1"/>
</dbReference>
<feature type="domain" description="DUF632" evidence="2">
    <location>
        <begin position="399"/>
        <end position="694"/>
    </location>
</feature>
<gene>
    <name evidence="4" type="primary">INO80_3</name>
    <name evidence="4" type="ORF">g.94555</name>
</gene>
<dbReference type="Pfam" id="PF04782">
    <property type="entry name" value="DUF632"/>
    <property type="match status" value="1"/>
</dbReference>
<feature type="region of interest" description="Disordered" evidence="1">
    <location>
        <begin position="234"/>
        <end position="302"/>
    </location>
</feature>
<organism evidence="4">
    <name type="scientific">Anthurium amnicola</name>
    <dbReference type="NCBI Taxonomy" id="1678845"/>
    <lineage>
        <taxon>Eukaryota</taxon>
        <taxon>Viridiplantae</taxon>
        <taxon>Streptophyta</taxon>
        <taxon>Embryophyta</taxon>
        <taxon>Tracheophyta</taxon>
        <taxon>Spermatophyta</taxon>
        <taxon>Magnoliopsida</taxon>
        <taxon>Liliopsida</taxon>
        <taxon>Araceae</taxon>
        <taxon>Pothoideae</taxon>
        <taxon>Potheae</taxon>
        <taxon>Anthurium</taxon>
    </lineage>
</organism>
<dbReference type="PANTHER" id="PTHR21450:SF41">
    <property type="entry name" value="RNA POLYMERASE SUBUNIT BETA, PUTATIVE (DUF630 AND DUF632)-RELATED"/>
    <property type="match status" value="1"/>
</dbReference>
<feature type="domain" description="DUF630" evidence="3">
    <location>
        <begin position="1"/>
        <end position="57"/>
    </location>
</feature>
<dbReference type="PANTHER" id="PTHR21450">
    <property type="entry name" value="PROTEIN ALTERED PHOSPHATE STARVATION RESPONSE 1"/>
    <property type="match status" value="1"/>
</dbReference>
<keyword evidence="4" id="KW-0067">ATP-binding</keyword>
<keyword evidence="4" id="KW-0347">Helicase</keyword>
<feature type="compositionally biased region" description="Pro residues" evidence="1">
    <location>
        <begin position="244"/>
        <end position="255"/>
    </location>
</feature>
<feature type="region of interest" description="Disordered" evidence="1">
    <location>
        <begin position="319"/>
        <end position="364"/>
    </location>
</feature>
<protein>
    <submittedName>
        <fullName evidence="4">Putative DNA helicase INO80</fullName>
    </submittedName>
</protein>
<dbReference type="AlphaFoldDB" id="A0A1D1XPU2"/>
<evidence type="ECO:0000259" key="2">
    <source>
        <dbReference type="Pfam" id="PF04782"/>
    </source>
</evidence>
<feature type="compositionally biased region" description="Acidic residues" evidence="1">
    <location>
        <begin position="292"/>
        <end position="302"/>
    </location>
</feature>
<keyword evidence="4" id="KW-0378">Hydrolase</keyword>
<reference evidence="4" key="1">
    <citation type="submission" date="2015-07" db="EMBL/GenBank/DDBJ databases">
        <title>Transcriptome Assembly of Anthurium amnicola.</title>
        <authorList>
            <person name="Suzuki J."/>
        </authorList>
    </citation>
    <scope>NUCLEOTIDE SEQUENCE</scope>
</reference>
<evidence type="ECO:0000313" key="4">
    <source>
        <dbReference type="EMBL" id="JAT44391.1"/>
    </source>
</evidence>
<evidence type="ECO:0000259" key="3">
    <source>
        <dbReference type="Pfam" id="PF04783"/>
    </source>
</evidence>
<sequence>MGCAGSKLDDLPAVALCRDRSHHLADAIRLRYALADAHAAYLQSLRAVGDSLRSFFDTCDDLLPPPSPVLPLPTQPKGDIMPPLSPSPAAAGVSSSAAPVYHHSSSGPGSHLQFYSSGSELSDEDDGPLHSCDSSPLHHHIDGAGVDYMARGGGFATYINYAKKGPAPSAVSYEQRPFPEVAQVGEPSYYGYPYSTQNAVDYANPYSQPLPYAGDGGMVGSFFGGYTPQPVAPLPPSSAVSPSYPKPTPPPPSPPRASTWDFLNPFEEAFQSYYPPPYTSTRNSKELREEEGIPDLEEEEDEVVKEAYGGQKLRAAASSAIDGEVHSGRPSALSAVDVEDGKGSSGEQPHYHTRPTGGGDPEQASHLVDKNVVADEVQKRELEEVVKRKVVSQSRGASEVVQDIKALFDRASDLCDEVSKMLEVGKHPYRPKKYEVVSSKMISRMVLPVPAPVCLEFNEEKAMKSGNLSSTLYMLYIWEKKLCEEVRAEEKLWVLHDRKCKRLKRLDERGAEAHKVDSIQALVRKLSTKIRIEIQAVDSISDHISRLRDEELWPQLNELIQGFVGMWRAMMECHRRQCQAILESRNLDVIACNGQSYDAHMEATQHLELTLLKWIETFCSWFNAQRNFAKALNGWLSKCVLNEPEVTDDGFAPFSPGRLGAPPIFIICNQWSQVMDNTSGREVVAAMQAFAESVLQLWDKHKLAERQRMMANRDMDRRLRAQEREEQMIDKALDVLNKKLILVSDLNGMSIYGQIVHQKHSSEVNGLQEGLKQIFGAMERFAETSLKIYEDLCVRSEEQRDQ</sequence>